<keyword evidence="3" id="KW-1185">Reference proteome</keyword>
<comment type="caution">
    <text evidence="2">The sequence shown here is derived from an EMBL/GenBank/DDBJ whole genome shotgun (WGS) entry which is preliminary data.</text>
</comment>
<protein>
    <recommendedName>
        <fullName evidence="4">F-box domain-containing protein</fullName>
    </recommendedName>
</protein>
<organism evidence="2 3">
    <name type="scientific">Pristionchus fissidentatus</name>
    <dbReference type="NCBI Taxonomy" id="1538716"/>
    <lineage>
        <taxon>Eukaryota</taxon>
        <taxon>Metazoa</taxon>
        <taxon>Ecdysozoa</taxon>
        <taxon>Nematoda</taxon>
        <taxon>Chromadorea</taxon>
        <taxon>Rhabditida</taxon>
        <taxon>Rhabditina</taxon>
        <taxon>Diplogasteromorpha</taxon>
        <taxon>Diplogasteroidea</taxon>
        <taxon>Neodiplogasteridae</taxon>
        <taxon>Pristionchus</taxon>
    </lineage>
</organism>
<proteinExistence type="predicted"/>
<feature type="non-terminal residue" evidence="2">
    <location>
        <position position="73"/>
    </location>
</feature>
<sequence length="73" mass="8455">QEVHTLKLTLLLISATTLSDLTNLPSDVIRQIIGLRSDEITTMKMISRSWYKLVTEYINESRNKPKIDAINFY</sequence>
<keyword evidence="1" id="KW-0732">Signal</keyword>
<evidence type="ECO:0008006" key="4">
    <source>
        <dbReference type="Google" id="ProtNLM"/>
    </source>
</evidence>
<reference evidence="2" key="1">
    <citation type="submission" date="2023-10" db="EMBL/GenBank/DDBJ databases">
        <title>Genome assembly of Pristionchus species.</title>
        <authorList>
            <person name="Yoshida K."/>
            <person name="Sommer R.J."/>
        </authorList>
    </citation>
    <scope>NUCLEOTIDE SEQUENCE</scope>
    <source>
        <strain evidence="2">RS5133</strain>
    </source>
</reference>
<dbReference type="AlphaFoldDB" id="A0AAV5WGY8"/>
<dbReference type="Proteomes" id="UP001432322">
    <property type="component" value="Unassembled WGS sequence"/>
</dbReference>
<evidence type="ECO:0000313" key="2">
    <source>
        <dbReference type="EMBL" id="GMT30935.1"/>
    </source>
</evidence>
<feature type="chain" id="PRO_5043741965" description="F-box domain-containing protein" evidence="1">
    <location>
        <begin position="20"/>
        <end position="73"/>
    </location>
</feature>
<evidence type="ECO:0000256" key="1">
    <source>
        <dbReference type="SAM" id="SignalP"/>
    </source>
</evidence>
<feature type="non-terminal residue" evidence="2">
    <location>
        <position position="1"/>
    </location>
</feature>
<dbReference type="EMBL" id="BTSY01000005">
    <property type="protein sequence ID" value="GMT30935.1"/>
    <property type="molecule type" value="Genomic_DNA"/>
</dbReference>
<name>A0AAV5WGY8_9BILA</name>
<evidence type="ECO:0000313" key="3">
    <source>
        <dbReference type="Proteomes" id="UP001432322"/>
    </source>
</evidence>
<feature type="signal peptide" evidence="1">
    <location>
        <begin position="1"/>
        <end position="19"/>
    </location>
</feature>
<accession>A0AAV5WGY8</accession>
<gene>
    <name evidence="2" type="ORF">PFISCL1PPCAC_22232</name>
</gene>